<feature type="compositionally biased region" description="Polar residues" evidence="5">
    <location>
        <begin position="253"/>
        <end position="275"/>
    </location>
</feature>
<name>A0AAE0HL31_9PEZI</name>
<feature type="compositionally biased region" description="Polar residues" evidence="5">
    <location>
        <begin position="426"/>
        <end position="437"/>
    </location>
</feature>
<evidence type="ECO:0000256" key="7">
    <source>
        <dbReference type="SAM" id="SignalP"/>
    </source>
</evidence>
<organism evidence="8 9">
    <name type="scientific">Chaetomium fimeti</name>
    <dbReference type="NCBI Taxonomy" id="1854472"/>
    <lineage>
        <taxon>Eukaryota</taxon>
        <taxon>Fungi</taxon>
        <taxon>Dikarya</taxon>
        <taxon>Ascomycota</taxon>
        <taxon>Pezizomycotina</taxon>
        <taxon>Sordariomycetes</taxon>
        <taxon>Sordariomycetidae</taxon>
        <taxon>Sordariales</taxon>
        <taxon>Chaetomiaceae</taxon>
        <taxon>Chaetomium</taxon>
    </lineage>
</organism>
<feature type="chain" id="PRO_5042003321" evidence="7">
    <location>
        <begin position="26"/>
        <end position="696"/>
    </location>
</feature>
<dbReference type="PANTHER" id="PTHR28013:SF3">
    <property type="entry name" value="PROTEIN DCV1-RELATED"/>
    <property type="match status" value="1"/>
</dbReference>
<evidence type="ECO:0000313" key="9">
    <source>
        <dbReference type="Proteomes" id="UP001278766"/>
    </source>
</evidence>
<dbReference type="PANTHER" id="PTHR28013">
    <property type="entry name" value="PROTEIN DCV1-RELATED"/>
    <property type="match status" value="1"/>
</dbReference>
<evidence type="ECO:0000256" key="5">
    <source>
        <dbReference type="SAM" id="MobiDB-lite"/>
    </source>
</evidence>
<dbReference type="RefSeq" id="XP_062661743.1">
    <property type="nucleotide sequence ID" value="XM_062802105.1"/>
</dbReference>
<feature type="compositionally biased region" description="Basic and acidic residues" evidence="5">
    <location>
        <begin position="235"/>
        <end position="247"/>
    </location>
</feature>
<proteinExistence type="predicted"/>
<sequence length="696" mass="73552">MLRPATPLSVLLFAAFILLLLSVISTPIITAIPLGSWEEVDFGVFGFCDQSGCTPIEIGYDVRRLHPNDFSLSAATRSTLSSLLIVHPVAGFLTLIMFVLAVVAHFHSPSHSPRFLLVLFIVGIVNFLVCLLSFLVDVLLFVPHIAWGSYLVLAATILVALSGLVSCAMRRTVVGRKARQKRIAENAEMSGENYYNRQAQATTAPVPSSAVLHPTVPLVSGANGGGDALPEFASYEKKDDLSSDERIPLTAARTRSSRSPGTFNTDQSTYVNDPTNPADMATLRSMSTTPGARDQYGNPLPPQDGYPMRSGSIERMGSPPHGPLPPGAYRGRGGYSGPGRGGYNGYGPAPGGRGGYGPPGRGGYGAPGGRGGYGPPSRGYGPMRGGRTPPPPSYQGQYDRRGSPAGTNQYGSRRPSPGPPSAPGYMNQSVSNVSSSAYEAYNPSRDSRDNLPRAESPPPLPGIDDGVRPGQAIEMDASGRSPANAPQGFGQFNIRDSDSDVAGMLALQQARTSGADRHMSDTSKYSQEETAAYVPPRQAWNQEGRNSPRVPSPLNTRRPAELPSQGSPSPPPPAAPAGEYYEDVDPRFAEPPPAKKPIPAPIHTTNSYEDIPQGSRSPAESERSTFTSISQRGINPRWNPPVPPPPAPGSYGGGGGGGNSGGNLMIPRRPVNRTDILLDSNPDFGLPSRGAGPSRS</sequence>
<dbReference type="InterPro" id="IPR051380">
    <property type="entry name" value="pH-response_reg_palI/RIM9"/>
</dbReference>
<evidence type="ECO:0000256" key="2">
    <source>
        <dbReference type="ARBA" id="ARBA00022692"/>
    </source>
</evidence>
<feature type="transmembrane region" description="Helical" evidence="6">
    <location>
        <begin position="80"/>
        <end position="103"/>
    </location>
</feature>
<protein>
    <submittedName>
        <fullName evidence="8">SUR7/PalI family-domain-containing protein</fullName>
    </submittedName>
</protein>
<comment type="caution">
    <text evidence="8">The sequence shown here is derived from an EMBL/GenBank/DDBJ whole genome shotgun (WGS) entry which is preliminary data.</text>
</comment>
<dbReference type="GO" id="GO:0005886">
    <property type="term" value="C:plasma membrane"/>
    <property type="evidence" value="ECO:0007669"/>
    <property type="project" value="InterPro"/>
</dbReference>
<feature type="compositionally biased region" description="Gly residues" evidence="5">
    <location>
        <begin position="330"/>
        <end position="374"/>
    </location>
</feature>
<evidence type="ECO:0000313" key="8">
    <source>
        <dbReference type="EMBL" id="KAK3298229.1"/>
    </source>
</evidence>
<keyword evidence="4 6" id="KW-0472">Membrane</keyword>
<reference evidence="8" key="2">
    <citation type="submission" date="2023-06" db="EMBL/GenBank/DDBJ databases">
        <authorList>
            <consortium name="Lawrence Berkeley National Laboratory"/>
            <person name="Haridas S."/>
            <person name="Hensen N."/>
            <person name="Bonometti L."/>
            <person name="Westerberg I."/>
            <person name="Brannstrom I.O."/>
            <person name="Guillou S."/>
            <person name="Cros-Aarteil S."/>
            <person name="Calhoun S."/>
            <person name="Kuo A."/>
            <person name="Mondo S."/>
            <person name="Pangilinan J."/>
            <person name="Riley R."/>
            <person name="Labutti K."/>
            <person name="Andreopoulos B."/>
            <person name="Lipzen A."/>
            <person name="Chen C."/>
            <person name="Yanf M."/>
            <person name="Daum C."/>
            <person name="Ng V."/>
            <person name="Clum A."/>
            <person name="Steindorff A."/>
            <person name="Ohm R."/>
            <person name="Martin F."/>
            <person name="Silar P."/>
            <person name="Natvig D."/>
            <person name="Lalanne C."/>
            <person name="Gautier V."/>
            <person name="Ament-Velasquez S.L."/>
            <person name="Kruys A."/>
            <person name="Hutchinson M.I."/>
            <person name="Powell A.J."/>
            <person name="Barry K."/>
            <person name="Miller A.N."/>
            <person name="Grigoriev I.V."/>
            <person name="Debuchy R."/>
            <person name="Gladieux P."/>
            <person name="Thoren M.H."/>
            <person name="Johannesson H."/>
        </authorList>
    </citation>
    <scope>NUCLEOTIDE SEQUENCE</scope>
    <source>
        <strain evidence="8">CBS 168.71</strain>
    </source>
</reference>
<dbReference type="AlphaFoldDB" id="A0AAE0HL31"/>
<dbReference type="GO" id="GO:0035838">
    <property type="term" value="C:growing cell tip"/>
    <property type="evidence" value="ECO:0007669"/>
    <property type="project" value="TreeGrafter"/>
</dbReference>
<keyword evidence="7" id="KW-0732">Signal</keyword>
<evidence type="ECO:0000256" key="1">
    <source>
        <dbReference type="ARBA" id="ARBA00004141"/>
    </source>
</evidence>
<reference evidence="8" key="1">
    <citation type="journal article" date="2023" name="Mol. Phylogenet. Evol.">
        <title>Genome-scale phylogeny and comparative genomics of the fungal order Sordariales.</title>
        <authorList>
            <person name="Hensen N."/>
            <person name="Bonometti L."/>
            <person name="Westerberg I."/>
            <person name="Brannstrom I.O."/>
            <person name="Guillou S."/>
            <person name="Cros-Aarteil S."/>
            <person name="Calhoun S."/>
            <person name="Haridas S."/>
            <person name="Kuo A."/>
            <person name="Mondo S."/>
            <person name="Pangilinan J."/>
            <person name="Riley R."/>
            <person name="LaButti K."/>
            <person name="Andreopoulos B."/>
            <person name="Lipzen A."/>
            <person name="Chen C."/>
            <person name="Yan M."/>
            <person name="Daum C."/>
            <person name="Ng V."/>
            <person name="Clum A."/>
            <person name="Steindorff A."/>
            <person name="Ohm R.A."/>
            <person name="Martin F."/>
            <person name="Silar P."/>
            <person name="Natvig D.O."/>
            <person name="Lalanne C."/>
            <person name="Gautier V."/>
            <person name="Ament-Velasquez S.L."/>
            <person name="Kruys A."/>
            <person name="Hutchinson M.I."/>
            <person name="Powell A.J."/>
            <person name="Barry K."/>
            <person name="Miller A.N."/>
            <person name="Grigoriev I.V."/>
            <person name="Debuchy R."/>
            <person name="Gladieux P."/>
            <person name="Hiltunen Thoren M."/>
            <person name="Johannesson H."/>
        </authorList>
    </citation>
    <scope>NUCLEOTIDE SEQUENCE</scope>
    <source>
        <strain evidence="8">CBS 168.71</strain>
    </source>
</reference>
<gene>
    <name evidence="8" type="ORF">B0H64DRAFT_370753</name>
</gene>
<feature type="compositionally biased region" description="Low complexity" evidence="5">
    <location>
        <begin position="375"/>
        <end position="387"/>
    </location>
</feature>
<feature type="transmembrane region" description="Helical" evidence="6">
    <location>
        <begin position="115"/>
        <end position="141"/>
    </location>
</feature>
<evidence type="ECO:0000256" key="3">
    <source>
        <dbReference type="ARBA" id="ARBA00022989"/>
    </source>
</evidence>
<dbReference type="Proteomes" id="UP001278766">
    <property type="component" value="Unassembled WGS sequence"/>
</dbReference>
<keyword evidence="9" id="KW-1185">Reference proteome</keyword>
<dbReference type="InterPro" id="IPR009571">
    <property type="entry name" value="SUR7/Rim9-like_fungi"/>
</dbReference>
<dbReference type="GeneID" id="87839053"/>
<comment type="subcellular location">
    <subcellularLocation>
        <location evidence="1">Membrane</location>
        <topology evidence="1">Multi-pass membrane protein</topology>
    </subcellularLocation>
</comment>
<accession>A0AAE0HL31</accession>
<dbReference type="Pfam" id="PF06687">
    <property type="entry name" value="SUR7"/>
    <property type="match status" value="1"/>
</dbReference>
<feature type="compositionally biased region" description="Polar residues" evidence="5">
    <location>
        <begin position="603"/>
        <end position="632"/>
    </location>
</feature>
<dbReference type="EMBL" id="JAUEPN010000002">
    <property type="protein sequence ID" value="KAK3298229.1"/>
    <property type="molecule type" value="Genomic_DNA"/>
</dbReference>
<evidence type="ECO:0000256" key="4">
    <source>
        <dbReference type="ARBA" id="ARBA00023136"/>
    </source>
</evidence>
<feature type="compositionally biased region" description="Pro residues" evidence="5">
    <location>
        <begin position="589"/>
        <end position="600"/>
    </location>
</feature>
<feature type="compositionally biased region" description="Pro residues" evidence="5">
    <location>
        <begin position="638"/>
        <end position="648"/>
    </location>
</feature>
<feature type="compositionally biased region" description="Gly residues" evidence="5">
    <location>
        <begin position="650"/>
        <end position="661"/>
    </location>
</feature>
<feature type="signal peptide" evidence="7">
    <location>
        <begin position="1"/>
        <end position="25"/>
    </location>
</feature>
<feature type="transmembrane region" description="Helical" evidence="6">
    <location>
        <begin position="147"/>
        <end position="169"/>
    </location>
</feature>
<keyword evidence="3 6" id="KW-1133">Transmembrane helix</keyword>
<feature type="region of interest" description="Disordered" evidence="5">
    <location>
        <begin position="235"/>
        <end position="696"/>
    </location>
</feature>
<dbReference type="GO" id="GO:0032153">
    <property type="term" value="C:cell division site"/>
    <property type="evidence" value="ECO:0007669"/>
    <property type="project" value="TreeGrafter"/>
</dbReference>
<evidence type="ECO:0000256" key="6">
    <source>
        <dbReference type="SAM" id="Phobius"/>
    </source>
</evidence>
<keyword evidence="2 6" id="KW-0812">Transmembrane</keyword>